<evidence type="ECO:0000256" key="19">
    <source>
        <dbReference type="SAM" id="MobiDB-lite"/>
    </source>
</evidence>
<evidence type="ECO:0000256" key="5">
    <source>
        <dbReference type="ARBA" id="ARBA00012513"/>
    </source>
</evidence>
<keyword evidence="11" id="KW-0418">Kinase</keyword>
<evidence type="ECO:0000256" key="2">
    <source>
        <dbReference type="ARBA" id="ARBA00001946"/>
    </source>
</evidence>
<evidence type="ECO:0000256" key="16">
    <source>
        <dbReference type="ARBA" id="ARBA00048679"/>
    </source>
</evidence>
<dbReference type="Proteomes" id="UP000019118">
    <property type="component" value="Unassembled WGS sequence"/>
</dbReference>
<feature type="domain" description="Protein kinase" evidence="20">
    <location>
        <begin position="107"/>
        <end position="367"/>
    </location>
</feature>
<evidence type="ECO:0000259" key="20">
    <source>
        <dbReference type="PROSITE" id="PS50011"/>
    </source>
</evidence>
<comment type="cofactor">
    <cofactor evidence="2">
        <name>Mg(2+)</name>
        <dbReference type="ChEBI" id="CHEBI:18420"/>
    </cofactor>
</comment>
<dbReference type="STRING" id="77166.N6U5C4"/>
<dbReference type="OMA" id="HWEHISC"/>
<dbReference type="GO" id="GO:0030010">
    <property type="term" value="P:establishment of cell polarity"/>
    <property type="evidence" value="ECO:0007669"/>
    <property type="project" value="InterPro"/>
</dbReference>
<dbReference type="GO" id="GO:0042593">
    <property type="term" value="P:glucose homeostasis"/>
    <property type="evidence" value="ECO:0007669"/>
    <property type="project" value="InterPro"/>
</dbReference>
<evidence type="ECO:0000256" key="6">
    <source>
        <dbReference type="ARBA" id="ARBA00022490"/>
    </source>
</evidence>
<evidence type="ECO:0000256" key="13">
    <source>
        <dbReference type="ARBA" id="ARBA00022842"/>
    </source>
</evidence>
<evidence type="ECO:0000256" key="17">
    <source>
        <dbReference type="PROSITE-ProRule" id="PRU10141"/>
    </source>
</evidence>
<dbReference type="GO" id="GO:0035556">
    <property type="term" value="P:intracellular signal transduction"/>
    <property type="evidence" value="ECO:0007669"/>
    <property type="project" value="TreeGrafter"/>
</dbReference>
<dbReference type="Gene3D" id="1.10.510.10">
    <property type="entry name" value="Transferase(Phosphotransferase) domain 1"/>
    <property type="match status" value="1"/>
</dbReference>
<evidence type="ECO:0000313" key="22">
    <source>
        <dbReference type="EMBL" id="ERL88845.1"/>
    </source>
</evidence>
<dbReference type="EnsemblMetazoa" id="XM_019906677.1">
    <property type="protein sequence ID" value="XP_019762236.1"/>
    <property type="gene ID" value="LOC109539080"/>
</dbReference>
<keyword evidence="13" id="KW-0460">Magnesium</keyword>
<reference evidence="24 25" key="1">
    <citation type="journal article" date="2013" name="Genome Biol.">
        <title>Draft genome of the mountain pine beetle, Dendroctonus ponderosae Hopkins, a major forest pest.</title>
        <authorList>
            <person name="Keeling C.I."/>
            <person name="Yuen M.M."/>
            <person name="Liao N.Y."/>
            <person name="Docking T.R."/>
            <person name="Chan S.K."/>
            <person name="Taylor G.A."/>
            <person name="Palmquist D.L."/>
            <person name="Jackman S.D."/>
            <person name="Nguyen A."/>
            <person name="Li M."/>
            <person name="Henderson H."/>
            <person name="Janes J.K."/>
            <person name="Zhao Y."/>
            <person name="Pandoh P."/>
            <person name="Moore R."/>
            <person name="Sperling F.A."/>
            <person name="Huber D.P."/>
            <person name="Birol I."/>
            <person name="Jones S.J."/>
            <person name="Bohlmann J."/>
        </authorList>
    </citation>
    <scope>NUCLEOTIDE SEQUENCE</scope>
</reference>
<comment type="cofactor">
    <cofactor evidence="1">
        <name>Mn(2+)</name>
        <dbReference type="ChEBI" id="CHEBI:29035"/>
    </cofactor>
</comment>
<feature type="region of interest" description="Disordered" evidence="19">
    <location>
        <begin position="446"/>
        <end position="468"/>
    </location>
</feature>
<gene>
    <name evidence="23" type="primary">109539080</name>
    <name evidence="22" type="ORF">D910_06227</name>
    <name evidence="21" type="ORF">YQE_07575</name>
</gene>
<dbReference type="InterPro" id="IPR000719">
    <property type="entry name" value="Prot_kinase_dom"/>
</dbReference>
<evidence type="ECO:0000256" key="8">
    <source>
        <dbReference type="ARBA" id="ARBA00022679"/>
    </source>
</evidence>
<evidence type="ECO:0000256" key="3">
    <source>
        <dbReference type="ARBA" id="ARBA00004496"/>
    </source>
</evidence>
<keyword evidence="8" id="KW-0808">Transferase</keyword>
<evidence type="ECO:0000256" key="7">
    <source>
        <dbReference type="ARBA" id="ARBA00022527"/>
    </source>
</evidence>
<dbReference type="Pfam" id="PF00069">
    <property type="entry name" value="Pkinase"/>
    <property type="match status" value="1"/>
</dbReference>
<evidence type="ECO:0000313" key="25">
    <source>
        <dbReference type="Proteomes" id="UP000030742"/>
    </source>
</evidence>
<evidence type="ECO:0000313" key="23">
    <source>
        <dbReference type="EnsemblMetazoa" id="XP_019762236.1"/>
    </source>
</evidence>
<dbReference type="GO" id="GO:0001558">
    <property type="term" value="P:regulation of cell growth"/>
    <property type="evidence" value="ECO:0007669"/>
    <property type="project" value="InterPro"/>
</dbReference>
<evidence type="ECO:0000256" key="14">
    <source>
        <dbReference type="ARBA" id="ARBA00023211"/>
    </source>
</evidence>
<evidence type="ECO:0000256" key="15">
    <source>
        <dbReference type="ARBA" id="ARBA00047899"/>
    </source>
</evidence>
<dbReference type="EMBL" id="KB740997">
    <property type="protein sequence ID" value="ENN75846.1"/>
    <property type="molecule type" value="Genomic_DNA"/>
</dbReference>
<keyword evidence="7 18" id="KW-0723">Serine/threonine-protein kinase</keyword>
<dbReference type="FunFam" id="3.30.200.20:FF:000235">
    <property type="entry name" value="serine/threonine-protein kinase STK11"/>
    <property type="match status" value="1"/>
</dbReference>
<dbReference type="Proteomes" id="UP000030742">
    <property type="component" value="Unassembled WGS sequence"/>
</dbReference>
<dbReference type="HOGENOM" id="CLU_000288_1_2_1"/>
<name>N6U5C4_DENPD</name>
<keyword evidence="9" id="KW-0479">Metal-binding</keyword>
<dbReference type="CDD" id="cd14119">
    <property type="entry name" value="STKc_LKB1"/>
    <property type="match status" value="1"/>
</dbReference>
<keyword evidence="12 17" id="KW-0067">ATP-binding</keyword>
<dbReference type="SMART" id="SM00220">
    <property type="entry name" value="S_TKc"/>
    <property type="match status" value="1"/>
</dbReference>
<dbReference type="Gene3D" id="3.30.200.20">
    <property type="entry name" value="Phosphorylase Kinase, domain 1"/>
    <property type="match status" value="1"/>
</dbReference>
<evidence type="ECO:0000313" key="21">
    <source>
        <dbReference type="EMBL" id="ENN75846.1"/>
    </source>
</evidence>
<dbReference type="SUPFAM" id="SSF56112">
    <property type="entry name" value="Protein kinase-like (PK-like)"/>
    <property type="match status" value="1"/>
</dbReference>
<dbReference type="InterPro" id="IPR039154">
    <property type="entry name" value="LKB1_c"/>
</dbReference>
<keyword evidence="10 17" id="KW-0547">Nucleotide-binding</keyword>
<dbReference type="InterPro" id="IPR008271">
    <property type="entry name" value="Ser/Thr_kinase_AS"/>
</dbReference>
<dbReference type="AlphaFoldDB" id="N6U5C4"/>
<dbReference type="PROSITE" id="PS50011">
    <property type="entry name" value="PROTEIN_KINASE_DOM"/>
    <property type="match status" value="1"/>
</dbReference>
<reference evidence="23" key="2">
    <citation type="submission" date="2024-08" db="UniProtKB">
        <authorList>
            <consortium name="EnsemblMetazoa"/>
        </authorList>
    </citation>
    <scope>IDENTIFICATION</scope>
</reference>
<evidence type="ECO:0000256" key="12">
    <source>
        <dbReference type="ARBA" id="ARBA00022840"/>
    </source>
</evidence>
<dbReference type="EC" id="2.7.11.1" evidence="5"/>
<comment type="catalytic activity">
    <reaction evidence="16">
        <text>L-seryl-[protein] + ATP = O-phospho-L-seryl-[protein] + ADP + H(+)</text>
        <dbReference type="Rhea" id="RHEA:17989"/>
        <dbReference type="Rhea" id="RHEA-COMP:9863"/>
        <dbReference type="Rhea" id="RHEA-COMP:11604"/>
        <dbReference type="ChEBI" id="CHEBI:15378"/>
        <dbReference type="ChEBI" id="CHEBI:29999"/>
        <dbReference type="ChEBI" id="CHEBI:30616"/>
        <dbReference type="ChEBI" id="CHEBI:83421"/>
        <dbReference type="ChEBI" id="CHEBI:456216"/>
        <dbReference type="EC" id="2.7.11.1"/>
    </reaction>
</comment>
<dbReference type="PROSITE" id="PS00108">
    <property type="entry name" value="PROTEIN_KINASE_ST"/>
    <property type="match status" value="1"/>
</dbReference>
<comment type="similarity">
    <text evidence="4">Belongs to the protein kinase superfamily. CAMK Ser/Thr protein kinase family. LKB1 subfamily.</text>
</comment>
<dbReference type="GO" id="GO:0046872">
    <property type="term" value="F:metal ion binding"/>
    <property type="evidence" value="ECO:0007669"/>
    <property type="project" value="UniProtKB-KW"/>
</dbReference>
<keyword evidence="6" id="KW-0963">Cytoplasm</keyword>
<dbReference type="EMBL" id="KB632100">
    <property type="protein sequence ID" value="ERL88845.1"/>
    <property type="molecule type" value="Genomic_DNA"/>
</dbReference>
<dbReference type="OrthoDB" id="68483at2759"/>
<keyword evidence="14" id="KW-0464">Manganese</keyword>
<sequence length="485" mass="55169">MAGNGNSLTMSEKICNTNSSAESVAPATPETELVNRVFSVESDEELKPIDPVENAKIWISDGHGAKELDGMDDDLENVNILQFFHRVDSDQIIYQTKKKRLKLIGKYVMGDLLGEGSYGKVKEMLDSESLCRRAVKIFKEKKLRRIPNGEQNVEKEISLLRKLRHQNVIRLIDELRVPEKKKLYLILEFCVGSLQVMLESAPGKKLPAKQAHCYFTQLLDGLEYLHGARVVHKDIKPGNLLLTLEEVLKISDFGVAERFNMFAKDDTCFIGQGSPAFQPPEIANGAESFPGFKFDIWSSGVTLYNVMTGQYPFEGDNIFRLFENIGKGDFTIPSEIEDPLRDLLLGMLRKNPVERFNLQQIRQHSWVNMKPPPSDYKVPIPPLKNDQWHNMTVFPYLIDYYYEDYGNGVTYDEDGNVANSEKPQYFTERELNAATDQDKQLVAEQVNGNKQANQSTSSSSIRRSGRKKRPITCMTVRNFSMCKQS</sequence>
<keyword evidence="24" id="KW-1185">Reference proteome</keyword>
<feature type="binding site" evidence="17">
    <location>
        <position position="136"/>
    </location>
    <ligand>
        <name>ATP</name>
        <dbReference type="ChEBI" id="CHEBI:30616"/>
    </ligand>
</feature>
<dbReference type="GO" id="GO:0005737">
    <property type="term" value="C:cytoplasm"/>
    <property type="evidence" value="ECO:0007669"/>
    <property type="project" value="UniProtKB-SubCell"/>
</dbReference>
<dbReference type="FunFam" id="1.10.510.10:FF:001234">
    <property type="entry name" value="Serine/threonine-protein kinase par-4"/>
    <property type="match status" value="1"/>
</dbReference>
<dbReference type="PANTHER" id="PTHR24346">
    <property type="entry name" value="MAP/MICROTUBULE AFFINITY-REGULATING KINASE"/>
    <property type="match status" value="1"/>
</dbReference>
<dbReference type="InterPro" id="IPR017441">
    <property type="entry name" value="Protein_kinase_ATP_BS"/>
</dbReference>
<evidence type="ECO:0000256" key="9">
    <source>
        <dbReference type="ARBA" id="ARBA00022723"/>
    </source>
</evidence>
<dbReference type="PANTHER" id="PTHR24346:SF94">
    <property type="entry name" value="NON-SPECIFIC SERINE_THREONINE PROTEIN KINASE"/>
    <property type="match status" value="1"/>
</dbReference>
<dbReference type="InterPro" id="IPR011009">
    <property type="entry name" value="Kinase-like_dom_sf"/>
</dbReference>
<dbReference type="GO" id="GO:0030295">
    <property type="term" value="F:protein kinase activator activity"/>
    <property type="evidence" value="ECO:0007669"/>
    <property type="project" value="InterPro"/>
</dbReference>
<comment type="subcellular location">
    <subcellularLocation>
        <location evidence="3">Cytoplasm</location>
    </subcellularLocation>
</comment>
<comment type="catalytic activity">
    <reaction evidence="15">
        <text>L-threonyl-[protein] + ATP = O-phospho-L-threonyl-[protein] + ADP + H(+)</text>
        <dbReference type="Rhea" id="RHEA:46608"/>
        <dbReference type="Rhea" id="RHEA-COMP:11060"/>
        <dbReference type="Rhea" id="RHEA-COMP:11605"/>
        <dbReference type="ChEBI" id="CHEBI:15378"/>
        <dbReference type="ChEBI" id="CHEBI:30013"/>
        <dbReference type="ChEBI" id="CHEBI:30616"/>
        <dbReference type="ChEBI" id="CHEBI:61977"/>
        <dbReference type="ChEBI" id="CHEBI:456216"/>
        <dbReference type="EC" id="2.7.11.1"/>
    </reaction>
</comment>
<evidence type="ECO:0000256" key="4">
    <source>
        <dbReference type="ARBA" id="ARBA00009985"/>
    </source>
</evidence>
<accession>N6U5C4</accession>
<dbReference type="GO" id="GO:0005524">
    <property type="term" value="F:ATP binding"/>
    <property type="evidence" value="ECO:0007669"/>
    <property type="project" value="UniProtKB-UniRule"/>
</dbReference>
<dbReference type="GO" id="GO:0004674">
    <property type="term" value="F:protein serine/threonine kinase activity"/>
    <property type="evidence" value="ECO:0007669"/>
    <property type="project" value="UniProtKB-KW"/>
</dbReference>
<evidence type="ECO:0000256" key="1">
    <source>
        <dbReference type="ARBA" id="ARBA00001936"/>
    </source>
</evidence>
<protein>
    <recommendedName>
        <fullName evidence="5">non-specific serine/threonine protein kinase</fullName>
        <ecNumber evidence="5">2.7.11.1</ecNumber>
    </recommendedName>
</protein>
<evidence type="ECO:0000256" key="11">
    <source>
        <dbReference type="ARBA" id="ARBA00022777"/>
    </source>
</evidence>
<proteinExistence type="inferred from homology"/>
<organism evidence="21">
    <name type="scientific">Dendroctonus ponderosae</name>
    <name type="common">Mountain pine beetle</name>
    <dbReference type="NCBI Taxonomy" id="77166"/>
    <lineage>
        <taxon>Eukaryota</taxon>
        <taxon>Metazoa</taxon>
        <taxon>Ecdysozoa</taxon>
        <taxon>Arthropoda</taxon>
        <taxon>Hexapoda</taxon>
        <taxon>Insecta</taxon>
        <taxon>Pterygota</taxon>
        <taxon>Neoptera</taxon>
        <taxon>Endopterygota</taxon>
        <taxon>Coleoptera</taxon>
        <taxon>Polyphaga</taxon>
        <taxon>Cucujiformia</taxon>
        <taxon>Curculionidae</taxon>
        <taxon>Scolytinae</taxon>
        <taxon>Dendroctonus</taxon>
    </lineage>
</organism>
<evidence type="ECO:0000313" key="24">
    <source>
        <dbReference type="Proteomes" id="UP000019118"/>
    </source>
</evidence>
<evidence type="ECO:0000256" key="10">
    <source>
        <dbReference type="ARBA" id="ARBA00022741"/>
    </source>
</evidence>
<evidence type="ECO:0000256" key="18">
    <source>
        <dbReference type="RuleBase" id="RU000304"/>
    </source>
</evidence>
<dbReference type="PROSITE" id="PS00107">
    <property type="entry name" value="PROTEIN_KINASE_ATP"/>
    <property type="match status" value="1"/>
</dbReference>
<feature type="non-terminal residue" evidence="21">
    <location>
        <position position="1"/>
    </location>
</feature>